<feature type="transmembrane region" description="Helical" evidence="4">
    <location>
        <begin position="20"/>
        <end position="39"/>
    </location>
</feature>
<keyword evidence="3" id="KW-0833">Ubl conjugation pathway</keyword>
<dbReference type="PROSITE" id="PS00108">
    <property type="entry name" value="PROTEIN_KINASE_ST"/>
    <property type="match status" value="1"/>
</dbReference>
<dbReference type="SUPFAM" id="SSF56112">
    <property type="entry name" value="Protein kinase-like (PK-like)"/>
    <property type="match status" value="1"/>
</dbReference>
<evidence type="ECO:0000256" key="1">
    <source>
        <dbReference type="ARBA" id="ARBA00000900"/>
    </source>
</evidence>
<dbReference type="InterPro" id="IPR011009">
    <property type="entry name" value="Kinase-like_dom_sf"/>
</dbReference>
<sequence length="122" mass="13295">MEKNMSLDFYRAGGWTSGTQAGFAIAFAAVSICSGLMFLHSRKPKPIIHGDLKPSNIIFRPGNACLLSDLGIFGHRIAAASYWGSRCKGLKKTDPIVKNHPILATEIMPQINSMKSSDSKKE</sequence>
<dbReference type="EC" id="2.3.2.27" evidence="2"/>
<reference evidence="6" key="2">
    <citation type="submission" date="2015-06" db="UniProtKB">
        <authorList>
            <consortium name="EnsemblPlants"/>
        </authorList>
    </citation>
    <scope>IDENTIFICATION</scope>
</reference>
<dbReference type="PANTHER" id="PTHR45647">
    <property type="entry name" value="OS02G0152300 PROTEIN"/>
    <property type="match status" value="1"/>
</dbReference>
<dbReference type="PANTHER" id="PTHR45647:SF154">
    <property type="entry name" value="OS11G0618300 PROTEIN"/>
    <property type="match status" value="1"/>
</dbReference>
<evidence type="ECO:0000256" key="2">
    <source>
        <dbReference type="ARBA" id="ARBA00012483"/>
    </source>
</evidence>
<evidence type="ECO:0000313" key="7">
    <source>
        <dbReference type="Proteomes" id="UP000008022"/>
    </source>
</evidence>
<evidence type="ECO:0000256" key="3">
    <source>
        <dbReference type="ARBA" id="ARBA00022786"/>
    </source>
</evidence>
<proteinExistence type="predicted"/>
<keyword evidence="7" id="KW-1185">Reference proteome</keyword>
<evidence type="ECO:0000259" key="5">
    <source>
        <dbReference type="PROSITE" id="PS50011"/>
    </source>
</evidence>
<keyword evidence="4" id="KW-0812">Transmembrane</keyword>
<accession>A0A0E0RAZ1</accession>
<comment type="catalytic activity">
    <reaction evidence="1">
        <text>S-ubiquitinyl-[E2 ubiquitin-conjugating enzyme]-L-cysteine + [acceptor protein]-L-lysine = [E2 ubiquitin-conjugating enzyme]-L-cysteine + N(6)-ubiquitinyl-[acceptor protein]-L-lysine.</text>
        <dbReference type="EC" id="2.3.2.27"/>
    </reaction>
</comment>
<protein>
    <recommendedName>
        <fullName evidence="2">RING-type E3 ubiquitin transferase</fullName>
        <ecNumber evidence="2">2.3.2.27</ecNumber>
    </recommendedName>
</protein>
<name>A0A0E0RAZ1_ORYRU</name>
<keyword evidence="4" id="KW-0472">Membrane</keyword>
<dbReference type="AlphaFoldDB" id="A0A0E0RAZ1"/>
<feature type="domain" description="Protein kinase" evidence="5">
    <location>
        <begin position="1"/>
        <end position="122"/>
    </location>
</feature>
<dbReference type="Gramene" id="ORUFI11G21440.1">
    <property type="protein sequence ID" value="ORUFI11G21440.1"/>
    <property type="gene ID" value="ORUFI11G21440"/>
</dbReference>
<dbReference type="Gene3D" id="1.10.510.10">
    <property type="entry name" value="Transferase(Phosphotransferase) domain 1"/>
    <property type="match status" value="1"/>
</dbReference>
<dbReference type="STRING" id="4529.A0A0E0RAZ1"/>
<dbReference type="HOGENOM" id="CLU_2030533_0_0_1"/>
<organism evidence="6 7">
    <name type="scientific">Oryza rufipogon</name>
    <name type="common">Brownbeard rice</name>
    <name type="synonym">Asian wild rice</name>
    <dbReference type="NCBI Taxonomy" id="4529"/>
    <lineage>
        <taxon>Eukaryota</taxon>
        <taxon>Viridiplantae</taxon>
        <taxon>Streptophyta</taxon>
        <taxon>Embryophyta</taxon>
        <taxon>Tracheophyta</taxon>
        <taxon>Spermatophyta</taxon>
        <taxon>Magnoliopsida</taxon>
        <taxon>Liliopsida</taxon>
        <taxon>Poales</taxon>
        <taxon>Poaceae</taxon>
        <taxon>BOP clade</taxon>
        <taxon>Oryzoideae</taxon>
        <taxon>Oryzeae</taxon>
        <taxon>Oryzinae</taxon>
        <taxon>Oryza</taxon>
    </lineage>
</organism>
<keyword evidence="4" id="KW-1133">Transmembrane helix</keyword>
<reference evidence="7" key="1">
    <citation type="submission" date="2013-06" db="EMBL/GenBank/DDBJ databases">
        <authorList>
            <person name="Zhao Q."/>
        </authorList>
    </citation>
    <scope>NUCLEOTIDE SEQUENCE</scope>
    <source>
        <strain evidence="7">cv. W1943</strain>
    </source>
</reference>
<dbReference type="Proteomes" id="UP000008022">
    <property type="component" value="Unassembled WGS sequence"/>
</dbReference>
<dbReference type="GO" id="GO:0061630">
    <property type="term" value="F:ubiquitin protein ligase activity"/>
    <property type="evidence" value="ECO:0007669"/>
    <property type="project" value="UniProtKB-EC"/>
</dbReference>
<dbReference type="GO" id="GO:0005524">
    <property type="term" value="F:ATP binding"/>
    <property type="evidence" value="ECO:0007669"/>
    <property type="project" value="InterPro"/>
</dbReference>
<dbReference type="InterPro" id="IPR008271">
    <property type="entry name" value="Ser/Thr_kinase_AS"/>
</dbReference>
<dbReference type="InterPro" id="IPR000719">
    <property type="entry name" value="Prot_kinase_dom"/>
</dbReference>
<dbReference type="InterPro" id="IPR051348">
    <property type="entry name" value="U-box_ubiquitin_ligases"/>
</dbReference>
<dbReference type="EnsemblPlants" id="ORUFI11G21440.1">
    <property type="protein sequence ID" value="ORUFI11G21440.1"/>
    <property type="gene ID" value="ORUFI11G21440"/>
</dbReference>
<dbReference type="PROSITE" id="PS50011">
    <property type="entry name" value="PROTEIN_KINASE_DOM"/>
    <property type="match status" value="1"/>
</dbReference>
<dbReference type="GO" id="GO:0004672">
    <property type="term" value="F:protein kinase activity"/>
    <property type="evidence" value="ECO:0007669"/>
    <property type="project" value="InterPro"/>
</dbReference>
<evidence type="ECO:0000313" key="6">
    <source>
        <dbReference type="EnsemblPlants" id="ORUFI11G21440.1"/>
    </source>
</evidence>
<evidence type="ECO:0000256" key="4">
    <source>
        <dbReference type="SAM" id="Phobius"/>
    </source>
</evidence>